<keyword evidence="3" id="KW-1185">Reference proteome</keyword>
<dbReference type="AlphaFoldDB" id="A0AAW2EWA0"/>
<evidence type="ECO:0000313" key="3">
    <source>
        <dbReference type="Proteomes" id="UP001430953"/>
    </source>
</evidence>
<feature type="region of interest" description="Disordered" evidence="1">
    <location>
        <begin position="126"/>
        <end position="163"/>
    </location>
</feature>
<feature type="compositionally biased region" description="Basic and acidic residues" evidence="1">
    <location>
        <begin position="152"/>
        <end position="163"/>
    </location>
</feature>
<protein>
    <submittedName>
        <fullName evidence="2">Uncharacterized protein</fullName>
    </submittedName>
</protein>
<proteinExistence type="predicted"/>
<reference evidence="2 3" key="1">
    <citation type="submission" date="2023-03" db="EMBL/GenBank/DDBJ databases">
        <title>High recombination rates correlate with genetic variation in Cardiocondyla obscurior ants.</title>
        <authorList>
            <person name="Errbii M."/>
        </authorList>
    </citation>
    <scope>NUCLEOTIDE SEQUENCE [LARGE SCALE GENOMIC DNA]</scope>
    <source>
        <strain evidence="2">Alpha-2009</strain>
        <tissue evidence="2">Whole body</tissue>
    </source>
</reference>
<gene>
    <name evidence="2" type="ORF">PUN28_014967</name>
</gene>
<name>A0AAW2EWA0_9HYME</name>
<organism evidence="2 3">
    <name type="scientific">Cardiocondyla obscurior</name>
    <dbReference type="NCBI Taxonomy" id="286306"/>
    <lineage>
        <taxon>Eukaryota</taxon>
        <taxon>Metazoa</taxon>
        <taxon>Ecdysozoa</taxon>
        <taxon>Arthropoda</taxon>
        <taxon>Hexapoda</taxon>
        <taxon>Insecta</taxon>
        <taxon>Pterygota</taxon>
        <taxon>Neoptera</taxon>
        <taxon>Endopterygota</taxon>
        <taxon>Hymenoptera</taxon>
        <taxon>Apocrita</taxon>
        <taxon>Aculeata</taxon>
        <taxon>Formicoidea</taxon>
        <taxon>Formicidae</taxon>
        <taxon>Myrmicinae</taxon>
        <taxon>Cardiocondyla</taxon>
    </lineage>
</organism>
<dbReference type="Proteomes" id="UP001430953">
    <property type="component" value="Unassembled WGS sequence"/>
</dbReference>
<evidence type="ECO:0000313" key="2">
    <source>
        <dbReference type="EMBL" id="KAL0108058.1"/>
    </source>
</evidence>
<accession>A0AAW2EWA0</accession>
<sequence length="183" mass="19154">MKRVEAMGLGVASSGSARQGREKLAMTADVIGSGAIRRDDGCLTGAPPLASFARQAVIISNGLTSAAIAARMPHCLCPAVPLDALRNLRAPPPPSLSVSLSASLPVGPFALPLRPLRPFSLGHHPLSPPSPSFSSSPLSSAPVSTRHFVPPTEKEKGNIGAECRGEEYDVVQERVESRENENC</sequence>
<dbReference type="EMBL" id="JADYXP020000016">
    <property type="protein sequence ID" value="KAL0108058.1"/>
    <property type="molecule type" value="Genomic_DNA"/>
</dbReference>
<evidence type="ECO:0000256" key="1">
    <source>
        <dbReference type="SAM" id="MobiDB-lite"/>
    </source>
</evidence>
<comment type="caution">
    <text evidence="2">The sequence shown here is derived from an EMBL/GenBank/DDBJ whole genome shotgun (WGS) entry which is preliminary data.</text>
</comment>